<dbReference type="RefSeq" id="WP_168007883.1">
    <property type="nucleotide sequence ID" value="NZ_JAATHJ010000022.1"/>
</dbReference>
<proteinExistence type="predicted"/>
<name>A0A969PUY9_9BACI</name>
<keyword evidence="1" id="KW-1133">Transmembrane helix</keyword>
<keyword evidence="1" id="KW-0812">Transmembrane</keyword>
<feature type="transmembrane region" description="Helical" evidence="1">
    <location>
        <begin position="46"/>
        <end position="64"/>
    </location>
</feature>
<evidence type="ECO:0008006" key="4">
    <source>
        <dbReference type="Google" id="ProtNLM"/>
    </source>
</evidence>
<accession>A0A969PUY9</accession>
<feature type="transmembrane region" description="Helical" evidence="1">
    <location>
        <begin position="70"/>
        <end position="90"/>
    </location>
</feature>
<keyword evidence="1" id="KW-0472">Membrane</keyword>
<reference evidence="2 3" key="1">
    <citation type="submission" date="2020-03" db="EMBL/GenBank/DDBJ databases">
        <title>Assessment of the enzymatic potential of alkaline-tolerant lipase obtained from Bacillus luteus H11 (technogenic soil) for the bioremediation of saline soils contaminated with petroleum substances.</title>
        <authorList>
            <person name="Kalwasinska A."/>
        </authorList>
    </citation>
    <scope>NUCLEOTIDE SEQUENCE [LARGE SCALE GENOMIC DNA]</scope>
    <source>
        <strain evidence="2 3">H11</strain>
    </source>
</reference>
<gene>
    <name evidence="2" type="ORF">HCN83_12550</name>
</gene>
<dbReference type="Proteomes" id="UP000752012">
    <property type="component" value="Unassembled WGS sequence"/>
</dbReference>
<dbReference type="InterPro" id="IPR026369">
    <property type="entry name" value="CxxC_20_CxxC"/>
</dbReference>
<sequence>MKRPTCEACHQTLSWEQALKAQRFLYEYTNCPHCGETQYITTYGKVVFWIAILPTTPLMLNFFIDLSVGPSIVLFFLIALIALGITPYAYTLTNEDKRAIVRDS</sequence>
<evidence type="ECO:0000313" key="3">
    <source>
        <dbReference type="Proteomes" id="UP000752012"/>
    </source>
</evidence>
<evidence type="ECO:0000313" key="2">
    <source>
        <dbReference type="EMBL" id="NJP38418.1"/>
    </source>
</evidence>
<evidence type="ECO:0000256" key="1">
    <source>
        <dbReference type="SAM" id="Phobius"/>
    </source>
</evidence>
<dbReference type="EMBL" id="JAATHJ010000022">
    <property type="protein sequence ID" value="NJP38418.1"/>
    <property type="molecule type" value="Genomic_DNA"/>
</dbReference>
<keyword evidence="3" id="KW-1185">Reference proteome</keyword>
<dbReference type="NCBIfam" id="TIGR04104">
    <property type="entry name" value="cxxc_20_cxxc"/>
    <property type="match status" value="1"/>
</dbReference>
<protein>
    <recommendedName>
        <fullName evidence="4">Cxxc_20_cxxc protein</fullName>
    </recommendedName>
</protein>
<comment type="caution">
    <text evidence="2">The sequence shown here is derived from an EMBL/GenBank/DDBJ whole genome shotgun (WGS) entry which is preliminary data.</text>
</comment>
<organism evidence="2 3">
    <name type="scientific">Alkalicoccus luteus</name>
    <dbReference type="NCBI Taxonomy" id="1237094"/>
    <lineage>
        <taxon>Bacteria</taxon>
        <taxon>Bacillati</taxon>
        <taxon>Bacillota</taxon>
        <taxon>Bacilli</taxon>
        <taxon>Bacillales</taxon>
        <taxon>Bacillaceae</taxon>
        <taxon>Alkalicoccus</taxon>
    </lineage>
</organism>
<dbReference type="AlphaFoldDB" id="A0A969PUY9"/>